<dbReference type="Pfam" id="PF00005">
    <property type="entry name" value="ABC_tran"/>
    <property type="match status" value="1"/>
</dbReference>
<dbReference type="InterPro" id="IPR003593">
    <property type="entry name" value="AAA+_ATPase"/>
</dbReference>
<dbReference type="InterPro" id="IPR015854">
    <property type="entry name" value="ABC_transpr_LolD-like"/>
</dbReference>
<evidence type="ECO:0000256" key="1">
    <source>
        <dbReference type="ARBA" id="ARBA00022448"/>
    </source>
</evidence>
<accession>A0ABY7JWE5</accession>
<dbReference type="InterPro" id="IPR003439">
    <property type="entry name" value="ABC_transporter-like_ATP-bd"/>
</dbReference>
<evidence type="ECO:0000313" key="5">
    <source>
        <dbReference type="EMBL" id="WAX55993.1"/>
    </source>
</evidence>
<dbReference type="PROSITE" id="PS00211">
    <property type="entry name" value="ABC_TRANSPORTER_1"/>
    <property type="match status" value="1"/>
</dbReference>
<keyword evidence="6" id="KW-1185">Reference proteome</keyword>
<dbReference type="InterPro" id="IPR017911">
    <property type="entry name" value="MacB-like_ATP-bd"/>
</dbReference>
<evidence type="ECO:0000256" key="3">
    <source>
        <dbReference type="ARBA" id="ARBA00022840"/>
    </source>
</evidence>
<evidence type="ECO:0000259" key="4">
    <source>
        <dbReference type="PROSITE" id="PS50893"/>
    </source>
</evidence>
<dbReference type="SUPFAM" id="SSF52540">
    <property type="entry name" value="P-loop containing nucleoside triphosphate hydrolases"/>
    <property type="match status" value="1"/>
</dbReference>
<evidence type="ECO:0000256" key="2">
    <source>
        <dbReference type="ARBA" id="ARBA00022741"/>
    </source>
</evidence>
<dbReference type="EMBL" id="CP097463">
    <property type="protein sequence ID" value="WAX55993.1"/>
    <property type="molecule type" value="Genomic_DNA"/>
</dbReference>
<feature type="domain" description="ABC transporter" evidence="4">
    <location>
        <begin position="12"/>
        <end position="236"/>
    </location>
</feature>
<protein>
    <submittedName>
        <fullName evidence="5">ABC transporter ATP-binding protein</fullName>
    </submittedName>
</protein>
<proteinExistence type="predicted"/>
<dbReference type="Proteomes" id="UP001164693">
    <property type="component" value="Chromosome"/>
</dbReference>
<evidence type="ECO:0000313" key="6">
    <source>
        <dbReference type="Proteomes" id="UP001164693"/>
    </source>
</evidence>
<gene>
    <name evidence="5" type="ORF">M6B22_15810</name>
</gene>
<keyword evidence="2" id="KW-0547">Nucleotide-binding</keyword>
<keyword evidence="1" id="KW-0813">Transport</keyword>
<name>A0ABY7JWE5_9ACTN</name>
<dbReference type="Gene3D" id="3.40.50.300">
    <property type="entry name" value="P-loop containing nucleotide triphosphate hydrolases"/>
    <property type="match status" value="1"/>
</dbReference>
<dbReference type="PROSITE" id="PS50893">
    <property type="entry name" value="ABC_TRANSPORTER_2"/>
    <property type="match status" value="1"/>
</dbReference>
<dbReference type="PANTHER" id="PTHR24220">
    <property type="entry name" value="IMPORT ATP-BINDING PROTEIN"/>
    <property type="match status" value="1"/>
</dbReference>
<keyword evidence="3 5" id="KW-0067">ATP-binding</keyword>
<organism evidence="5 6">
    <name type="scientific">Jatrophihabitans cynanchi</name>
    <dbReference type="NCBI Taxonomy" id="2944128"/>
    <lineage>
        <taxon>Bacteria</taxon>
        <taxon>Bacillati</taxon>
        <taxon>Actinomycetota</taxon>
        <taxon>Actinomycetes</taxon>
        <taxon>Jatrophihabitantales</taxon>
        <taxon>Jatrophihabitantaceae</taxon>
        <taxon>Jatrophihabitans</taxon>
    </lineage>
</organism>
<dbReference type="RefSeq" id="WP_269442518.1">
    <property type="nucleotide sequence ID" value="NZ_CP097463.1"/>
</dbReference>
<dbReference type="CDD" id="cd03255">
    <property type="entry name" value="ABC_MJ0796_LolCDE_FtsE"/>
    <property type="match status" value="1"/>
</dbReference>
<dbReference type="InterPro" id="IPR017871">
    <property type="entry name" value="ABC_transporter-like_CS"/>
</dbReference>
<sequence length="238" mass="25904">MSERSPDSDSAICLRGVHKFFDAGVVRALDGVDMVVLRGEWVAITGPSGCGKSTLLHLIAALETPDSGSVDVFGRALGSHRGHAQFRRTQVGLVFQLHNLLPQLTAQQNVEIAMLGRGLRRRGRAERARALLADVDLGGREDRPPTKLSGGERQRVALARALANDPPLLLADEPTGSLDSASVERVIELIERLRRDRPSLTIVMVTHDQRVAGAADRIVRMRDGRIEHTHPAADMTRG</sequence>
<reference evidence="5" key="1">
    <citation type="submission" date="2022-05" db="EMBL/GenBank/DDBJ databases">
        <title>Jatrophihabitans sp. SB3-54 whole genome sequence.</title>
        <authorList>
            <person name="Suh M.K."/>
            <person name="Eom M.K."/>
            <person name="Kim J.S."/>
            <person name="Kim H.S."/>
            <person name="Do H.E."/>
            <person name="Shin Y.K."/>
            <person name="Lee J.-S."/>
        </authorList>
    </citation>
    <scope>NUCLEOTIDE SEQUENCE</scope>
    <source>
        <strain evidence="5">SB3-54</strain>
    </source>
</reference>
<dbReference type="InterPro" id="IPR027417">
    <property type="entry name" value="P-loop_NTPase"/>
</dbReference>
<dbReference type="GO" id="GO:0005524">
    <property type="term" value="F:ATP binding"/>
    <property type="evidence" value="ECO:0007669"/>
    <property type="project" value="UniProtKB-KW"/>
</dbReference>
<dbReference type="SMART" id="SM00382">
    <property type="entry name" value="AAA"/>
    <property type="match status" value="1"/>
</dbReference>